<evidence type="ECO:0000313" key="2">
    <source>
        <dbReference type="EMBL" id="KKK85839.1"/>
    </source>
</evidence>
<sequence length="113" mass="13318">MNKFKIEYISDNRAWSFCPFHDDKARPNLSISLDKEYYGRFKCWACSKEGNLTDKQMKELNLSKKNKRLKPISINWEALAQEYVEDNNVYGKLQALWNVKRASLLQFSCGWDG</sequence>
<dbReference type="Gene3D" id="3.90.580.10">
    <property type="entry name" value="Zinc finger, CHC2-type domain"/>
    <property type="match status" value="1"/>
</dbReference>
<dbReference type="InterPro" id="IPR002694">
    <property type="entry name" value="Znf_CHC2"/>
</dbReference>
<dbReference type="AlphaFoldDB" id="A0A0F9B5G3"/>
<proteinExistence type="predicted"/>
<feature type="domain" description="Zinc finger CHC2-type" evidence="1">
    <location>
        <begin position="15"/>
        <end position="59"/>
    </location>
</feature>
<comment type="caution">
    <text evidence="2">The sequence shown here is derived from an EMBL/GenBank/DDBJ whole genome shotgun (WGS) entry which is preliminary data.</text>
</comment>
<dbReference type="GO" id="GO:0006260">
    <property type="term" value="P:DNA replication"/>
    <property type="evidence" value="ECO:0007669"/>
    <property type="project" value="InterPro"/>
</dbReference>
<dbReference type="EMBL" id="LAZR01051124">
    <property type="protein sequence ID" value="KKK85839.1"/>
    <property type="molecule type" value="Genomic_DNA"/>
</dbReference>
<dbReference type="SUPFAM" id="SSF57783">
    <property type="entry name" value="Zinc beta-ribbon"/>
    <property type="match status" value="1"/>
</dbReference>
<dbReference type="GO" id="GO:0008270">
    <property type="term" value="F:zinc ion binding"/>
    <property type="evidence" value="ECO:0007669"/>
    <property type="project" value="InterPro"/>
</dbReference>
<organism evidence="2">
    <name type="scientific">marine sediment metagenome</name>
    <dbReference type="NCBI Taxonomy" id="412755"/>
    <lineage>
        <taxon>unclassified sequences</taxon>
        <taxon>metagenomes</taxon>
        <taxon>ecological metagenomes</taxon>
    </lineage>
</organism>
<name>A0A0F9B5G3_9ZZZZ</name>
<gene>
    <name evidence="2" type="ORF">LCGC14_2769200</name>
</gene>
<reference evidence="2" key="1">
    <citation type="journal article" date="2015" name="Nature">
        <title>Complex archaea that bridge the gap between prokaryotes and eukaryotes.</title>
        <authorList>
            <person name="Spang A."/>
            <person name="Saw J.H."/>
            <person name="Jorgensen S.L."/>
            <person name="Zaremba-Niedzwiedzka K."/>
            <person name="Martijn J."/>
            <person name="Lind A.E."/>
            <person name="van Eijk R."/>
            <person name="Schleper C."/>
            <person name="Guy L."/>
            <person name="Ettema T.J."/>
        </authorList>
    </citation>
    <scope>NUCLEOTIDE SEQUENCE</scope>
</reference>
<dbReference type="InterPro" id="IPR036977">
    <property type="entry name" value="DNA_primase_Znf_CHC2"/>
</dbReference>
<protein>
    <recommendedName>
        <fullName evidence="1">Zinc finger CHC2-type domain-containing protein</fullName>
    </recommendedName>
</protein>
<dbReference type="GO" id="GO:0003899">
    <property type="term" value="F:DNA-directed RNA polymerase activity"/>
    <property type="evidence" value="ECO:0007669"/>
    <property type="project" value="InterPro"/>
</dbReference>
<accession>A0A0F9B5G3</accession>
<feature type="non-terminal residue" evidence="2">
    <location>
        <position position="113"/>
    </location>
</feature>
<evidence type="ECO:0000259" key="1">
    <source>
        <dbReference type="Pfam" id="PF01807"/>
    </source>
</evidence>
<dbReference type="GO" id="GO:0003677">
    <property type="term" value="F:DNA binding"/>
    <property type="evidence" value="ECO:0007669"/>
    <property type="project" value="InterPro"/>
</dbReference>
<dbReference type="Pfam" id="PF01807">
    <property type="entry name" value="Zn_ribbon_DnaG"/>
    <property type="match status" value="1"/>
</dbReference>